<dbReference type="Proteomes" id="UP001607303">
    <property type="component" value="Unassembled WGS sequence"/>
</dbReference>
<keyword evidence="3" id="KW-1185">Reference proteome</keyword>
<sequence>MEGTVGMACERSSLLRLRVESSSSRRISSNSNSLSSSIDKQASKQVGRDNNKSNNNNNNNNNTNTTTTNNNNNSSSKSSNRRINNSNNCRGSLYLFLLNTQEISFLPSTKGIVATTVYGNVYQRLATRSWEKEIWDVIKREVFPLRNNPLQILRYSIRYRFTGIGKMKLENYWSCDKR</sequence>
<dbReference type="AlphaFoldDB" id="A0ABD2CEP9"/>
<proteinExistence type="predicted"/>
<organism evidence="2 3">
    <name type="scientific">Vespula maculifrons</name>
    <name type="common">Eastern yellow jacket</name>
    <name type="synonym">Wasp</name>
    <dbReference type="NCBI Taxonomy" id="7453"/>
    <lineage>
        <taxon>Eukaryota</taxon>
        <taxon>Metazoa</taxon>
        <taxon>Ecdysozoa</taxon>
        <taxon>Arthropoda</taxon>
        <taxon>Hexapoda</taxon>
        <taxon>Insecta</taxon>
        <taxon>Pterygota</taxon>
        <taxon>Neoptera</taxon>
        <taxon>Endopterygota</taxon>
        <taxon>Hymenoptera</taxon>
        <taxon>Apocrita</taxon>
        <taxon>Aculeata</taxon>
        <taxon>Vespoidea</taxon>
        <taxon>Vespidae</taxon>
        <taxon>Vespinae</taxon>
        <taxon>Vespula</taxon>
    </lineage>
</organism>
<feature type="compositionally biased region" description="Low complexity" evidence="1">
    <location>
        <begin position="52"/>
        <end position="83"/>
    </location>
</feature>
<feature type="region of interest" description="Disordered" evidence="1">
    <location>
        <begin position="19"/>
        <end position="83"/>
    </location>
</feature>
<accession>A0ABD2CEP9</accession>
<dbReference type="EMBL" id="JAYRBN010000056">
    <property type="protein sequence ID" value="KAL2743389.1"/>
    <property type="molecule type" value="Genomic_DNA"/>
</dbReference>
<comment type="caution">
    <text evidence="2">The sequence shown here is derived from an EMBL/GenBank/DDBJ whole genome shotgun (WGS) entry which is preliminary data.</text>
</comment>
<gene>
    <name evidence="2" type="ORF">V1477_008878</name>
</gene>
<evidence type="ECO:0000256" key="1">
    <source>
        <dbReference type="SAM" id="MobiDB-lite"/>
    </source>
</evidence>
<evidence type="ECO:0000313" key="3">
    <source>
        <dbReference type="Proteomes" id="UP001607303"/>
    </source>
</evidence>
<reference evidence="2 3" key="1">
    <citation type="journal article" date="2024" name="Ann. Entomol. Soc. Am.">
        <title>Genomic analyses of the southern and eastern yellowjacket wasps (Hymenoptera: Vespidae) reveal evolutionary signatures of social life.</title>
        <authorList>
            <person name="Catto M.A."/>
            <person name="Caine P.B."/>
            <person name="Orr S.E."/>
            <person name="Hunt B.G."/>
            <person name="Goodisman M.A.D."/>
        </authorList>
    </citation>
    <scope>NUCLEOTIDE SEQUENCE [LARGE SCALE GENOMIC DNA]</scope>
    <source>
        <strain evidence="2">232</strain>
        <tissue evidence="2">Head and thorax</tissue>
    </source>
</reference>
<name>A0ABD2CEP9_VESMC</name>
<feature type="compositionally biased region" description="Low complexity" evidence="1">
    <location>
        <begin position="19"/>
        <end position="38"/>
    </location>
</feature>
<evidence type="ECO:0000313" key="2">
    <source>
        <dbReference type="EMBL" id="KAL2743389.1"/>
    </source>
</evidence>
<protein>
    <submittedName>
        <fullName evidence="2">Uncharacterized protein</fullName>
    </submittedName>
</protein>